<evidence type="ECO:0000259" key="12">
    <source>
        <dbReference type="PROSITE" id="PS52015"/>
    </source>
</evidence>
<sequence length="195" mass="21582">MPSIQGVLIPAPPAEAVQLPSERKTPPPEKTPEPPKPKPKPKPKPLPKPKPKPKLPPLPKAPPSEKAISREEQAEEQPAPPPPAQKQARVSENDNKTLGAPITPPRHDANPLNNPAPAYPSISRRLKEEGIVVLELLILPNGTVGEVRIKQSSGFERLDKTAMKAVKRWRYLPAKRGDEPIPYWYLQPLEFSLNQ</sequence>
<dbReference type="PRINTS" id="PR01374">
    <property type="entry name" value="TONBPROTEIN"/>
</dbReference>
<keyword evidence="5 10" id="KW-0997">Cell inner membrane</keyword>
<evidence type="ECO:0000256" key="3">
    <source>
        <dbReference type="ARBA" id="ARBA00022448"/>
    </source>
</evidence>
<dbReference type="PANTHER" id="PTHR33446:SF2">
    <property type="entry name" value="PROTEIN TONB"/>
    <property type="match status" value="1"/>
</dbReference>
<evidence type="ECO:0000313" key="14">
    <source>
        <dbReference type="Proteomes" id="UP000274695"/>
    </source>
</evidence>
<dbReference type="Proteomes" id="UP000274695">
    <property type="component" value="Unassembled WGS sequence"/>
</dbReference>
<evidence type="ECO:0000256" key="10">
    <source>
        <dbReference type="RuleBase" id="RU362123"/>
    </source>
</evidence>
<dbReference type="PROSITE" id="PS52015">
    <property type="entry name" value="TONB_CTD"/>
    <property type="match status" value="1"/>
</dbReference>
<evidence type="ECO:0000256" key="5">
    <source>
        <dbReference type="ARBA" id="ARBA00022519"/>
    </source>
</evidence>
<evidence type="ECO:0000256" key="1">
    <source>
        <dbReference type="ARBA" id="ARBA00004383"/>
    </source>
</evidence>
<comment type="caution">
    <text evidence="13">The sequence shown here is derived from an EMBL/GenBank/DDBJ whole genome shotgun (WGS) entry which is preliminary data.</text>
</comment>
<dbReference type="InterPro" id="IPR006260">
    <property type="entry name" value="TonB/TolA_C"/>
</dbReference>
<keyword evidence="8" id="KW-1133">Transmembrane helix</keyword>
<evidence type="ECO:0000256" key="11">
    <source>
        <dbReference type="SAM" id="MobiDB-lite"/>
    </source>
</evidence>
<evidence type="ECO:0000256" key="8">
    <source>
        <dbReference type="ARBA" id="ARBA00022989"/>
    </source>
</evidence>
<dbReference type="InterPro" id="IPR003538">
    <property type="entry name" value="TonB"/>
</dbReference>
<dbReference type="NCBIfam" id="TIGR01352">
    <property type="entry name" value="tonB_Cterm"/>
    <property type="match status" value="1"/>
</dbReference>
<keyword evidence="9" id="KW-0472">Membrane</keyword>
<reference evidence="13 14" key="1">
    <citation type="submission" date="2018-10" db="EMBL/GenBank/DDBJ databases">
        <title>Draft genome sequence of Zhongshania sp. DSW25-10.</title>
        <authorList>
            <person name="Oh J."/>
        </authorList>
    </citation>
    <scope>NUCLEOTIDE SEQUENCE [LARGE SCALE GENOMIC DNA]</scope>
    <source>
        <strain evidence="13 14">DSW25-10</strain>
    </source>
</reference>
<evidence type="ECO:0000256" key="6">
    <source>
        <dbReference type="ARBA" id="ARBA00022692"/>
    </source>
</evidence>
<dbReference type="PANTHER" id="PTHR33446">
    <property type="entry name" value="PROTEIN TONB-RELATED"/>
    <property type="match status" value="1"/>
</dbReference>
<dbReference type="InterPro" id="IPR051045">
    <property type="entry name" value="TonB-dependent_transducer"/>
</dbReference>
<evidence type="ECO:0000256" key="9">
    <source>
        <dbReference type="ARBA" id="ARBA00023136"/>
    </source>
</evidence>
<keyword evidence="7 10" id="KW-0653">Protein transport</keyword>
<keyword evidence="6" id="KW-0812">Transmembrane</keyword>
<dbReference type="Pfam" id="PF03544">
    <property type="entry name" value="TonB_C"/>
    <property type="match status" value="1"/>
</dbReference>
<keyword evidence="14" id="KW-1185">Reference proteome</keyword>
<evidence type="ECO:0000256" key="7">
    <source>
        <dbReference type="ARBA" id="ARBA00022927"/>
    </source>
</evidence>
<keyword evidence="3 10" id="KW-0813">Transport</keyword>
<evidence type="ECO:0000256" key="2">
    <source>
        <dbReference type="ARBA" id="ARBA00006555"/>
    </source>
</evidence>
<comment type="similarity">
    <text evidence="2 10">Belongs to the TonB family.</text>
</comment>
<name>A0ABX9W024_9GAMM</name>
<keyword evidence="4 10" id="KW-1003">Cell membrane</keyword>
<dbReference type="EMBL" id="RHGB01000016">
    <property type="protein sequence ID" value="RNL60201.1"/>
    <property type="molecule type" value="Genomic_DNA"/>
</dbReference>
<evidence type="ECO:0000256" key="4">
    <source>
        <dbReference type="ARBA" id="ARBA00022475"/>
    </source>
</evidence>
<feature type="region of interest" description="Disordered" evidence="11">
    <location>
        <begin position="1"/>
        <end position="116"/>
    </location>
</feature>
<keyword evidence="10" id="KW-0735">Signal-anchor</keyword>
<comment type="subcellular location">
    <subcellularLocation>
        <location evidence="1 10">Cell inner membrane</location>
        <topology evidence="1 10">Single-pass membrane protein</topology>
        <orientation evidence="1 10">Periplasmic side</orientation>
    </subcellularLocation>
</comment>
<feature type="compositionally biased region" description="Basic and acidic residues" evidence="11">
    <location>
        <begin position="21"/>
        <end position="36"/>
    </location>
</feature>
<dbReference type="InterPro" id="IPR037682">
    <property type="entry name" value="TonB_C"/>
</dbReference>
<proteinExistence type="inferred from homology"/>
<accession>A0ABX9W024</accession>
<gene>
    <name evidence="13" type="ORF">D0911_14255</name>
</gene>
<feature type="domain" description="TonB C-terminal" evidence="12">
    <location>
        <begin position="104"/>
        <end position="195"/>
    </location>
</feature>
<dbReference type="Gene3D" id="3.30.1150.10">
    <property type="match status" value="1"/>
</dbReference>
<dbReference type="SUPFAM" id="SSF74653">
    <property type="entry name" value="TolA/TonB C-terminal domain"/>
    <property type="match status" value="1"/>
</dbReference>
<organism evidence="13 14">
    <name type="scientific">Zhongshania marina</name>
    <dbReference type="NCBI Taxonomy" id="2304603"/>
    <lineage>
        <taxon>Bacteria</taxon>
        <taxon>Pseudomonadati</taxon>
        <taxon>Pseudomonadota</taxon>
        <taxon>Gammaproteobacteria</taxon>
        <taxon>Cellvibrionales</taxon>
        <taxon>Spongiibacteraceae</taxon>
        <taxon>Zhongshania</taxon>
    </lineage>
</organism>
<comment type="function">
    <text evidence="10">Interacts with outer membrane receptor proteins that carry out high-affinity binding and energy dependent uptake into the periplasmic space of specific substrates. It could act to transduce energy from the cytoplasmic membrane to specific energy-requiring processes in the outer membrane, resulting in the release into the periplasm of ligands bound by these outer membrane proteins.</text>
</comment>
<evidence type="ECO:0000313" key="13">
    <source>
        <dbReference type="EMBL" id="RNL60201.1"/>
    </source>
</evidence>
<feature type="compositionally biased region" description="Basic residues" evidence="11">
    <location>
        <begin position="37"/>
        <end position="53"/>
    </location>
</feature>
<protein>
    <recommendedName>
        <fullName evidence="10">Protein TonB</fullName>
    </recommendedName>
</protein>